<organism evidence="9 10">
    <name type="scientific">Agrobacterium deltaense NCPPB 1641</name>
    <dbReference type="NCBI Taxonomy" id="1183425"/>
    <lineage>
        <taxon>Bacteria</taxon>
        <taxon>Pseudomonadati</taxon>
        <taxon>Pseudomonadota</taxon>
        <taxon>Alphaproteobacteria</taxon>
        <taxon>Hyphomicrobiales</taxon>
        <taxon>Rhizobiaceae</taxon>
        <taxon>Rhizobium/Agrobacterium group</taxon>
        <taxon>Agrobacterium</taxon>
    </lineage>
</organism>
<name>A0A1S7UCZ4_9HYPH</name>
<feature type="transmembrane region" description="Helical" evidence="7">
    <location>
        <begin position="223"/>
        <end position="248"/>
    </location>
</feature>
<keyword evidence="5 7" id="KW-1133">Transmembrane helix</keyword>
<dbReference type="PANTHER" id="PTHR43386">
    <property type="entry name" value="OLIGOPEPTIDE TRANSPORT SYSTEM PERMEASE PROTEIN APPC"/>
    <property type="match status" value="1"/>
</dbReference>
<evidence type="ECO:0000256" key="7">
    <source>
        <dbReference type="RuleBase" id="RU363032"/>
    </source>
</evidence>
<keyword evidence="6 7" id="KW-0472">Membrane</keyword>
<keyword evidence="2 7" id="KW-0813">Transport</keyword>
<accession>A0A1S7UCZ4</accession>
<keyword evidence="4 7" id="KW-0812">Transmembrane</keyword>
<feature type="transmembrane region" description="Helical" evidence="7">
    <location>
        <begin position="268"/>
        <end position="294"/>
    </location>
</feature>
<evidence type="ECO:0000256" key="4">
    <source>
        <dbReference type="ARBA" id="ARBA00022692"/>
    </source>
</evidence>
<dbReference type="SUPFAM" id="SSF161098">
    <property type="entry name" value="MetI-like"/>
    <property type="match status" value="1"/>
</dbReference>
<dbReference type="PANTHER" id="PTHR43386:SF25">
    <property type="entry name" value="PEPTIDE ABC TRANSPORTER PERMEASE PROTEIN"/>
    <property type="match status" value="1"/>
</dbReference>
<comment type="similarity">
    <text evidence="7">Belongs to the binding-protein-dependent transport system permease family.</text>
</comment>
<dbReference type="CDD" id="cd06261">
    <property type="entry name" value="TM_PBP2"/>
    <property type="match status" value="1"/>
</dbReference>
<dbReference type="InterPro" id="IPR050366">
    <property type="entry name" value="BP-dependent_transpt_permease"/>
</dbReference>
<evidence type="ECO:0000256" key="1">
    <source>
        <dbReference type="ARBA" id="ARBA00004651"/>
    </source>
</evidence>
<feature type="transmembrane region" description="Helical" evidence="7">
    <location>
        <begin position="150"/>
        <end position="175"/>
    </location>
</feature>
<keyword evidence="10" id="KW-1185">Reference proteome</keyword>
<dbReference type="Gene3D" id="1.10.3720.10">
    <property type="entry name" value="MetI-like"/>
    <property type="match status" value="1"/>
</dbReference>
<evidence type="ECO:0000313" key="10">
    <source>
        <dbReference type="Proteomes" id="UP000192140"/>
    </source>
</evidence>
<dbReference type="AlphaFoldDB" id="A0A1S7UCZ4"/>
<evidence type="ECO:0000256" key="6">
    <source>
        <dbReference type="ARBA" id="ARBA00023136"/>
    </source>
</evidence>
<dbReference type="Pfam" id="PF00528">
    <property type="entry name" value="BPD_transp_1"/>
    <property type="match status" value="1"/>
</dbReference>
<dbReference type="EMBL" id="FCNP01000051">
    <property type="protein sequence ID" value="CVI64441.1"/>
    <property type="molecule type" value="Genomic_DNA"/>
</dbReference>
<keyword evidence="3" id="KW-1003">Cell membrane</keyword>
<feature type="transmembrane region" description="Helical" evidence="7">
    <location>
        <begin position="36"/>
        <end position="57"/>
    </location>
</feature>
<evidence type="ECO:0000256" key="2">
    <source>
        <dbReference type="ARBA" id="ARBA00022448"/>
    </source>
</evidence>
<evidence type="ECO:0000256" key="3">
    <source>
        <dbReference type="ARBA" id="ARBA00022475"/>
    </source>
</evidence>
<feature type="domain" description="ABC transmembrane type-1" evidence="8">
    <location>
        <begin position="102"/>
        <end position="291"/>
    </location>
</feature>
<evidence type="ECO:0000256" key="5">
    <source>
        <dbReference type="ARBA" id="ARBA00022989"/>
    </source>
</evidence>
<gene>
    <name evidence="9" type="ORF">AGR7A_pTi0113</name>
</gene>
<proteinExistence type="inferred from homology"/>
<evidence type="ECO:0000313" key="9">
    <source>
        <dbReference type="EMBL" id="CVI64441.1"/>
    </source>
</evidence>
<dbReference type="InterPro" id="IPR000515">
    <property type="entry name" value="MetI-like"/>
</dbReference>
<sequence>MSSTRFSTPKSGSTDMTTATASRSFKSAVWAPFHRMPVSIGMCCAWIAIVVIIGISARWTAPYDYLHQDPLARFAKPFVSAAHVLGTDYLGRDVVSNLLVATQTTLMIAVVGSLICALIGTCLGLIAAHFGGWIDNAIMGFSDAMASVPFIIVALGILAIFGSSPLLFVFLVGFANWERYARLTRGLVLSAKEEGYAEAARIVGVPPMRIYLRHMLPNIAGPLIVQFTVNFPEIILLESGLSFLGLGIQPPATSLGLMVADGRNYLAIAWWLAAFPGAVIVLTTLSISLLGDYLRDRFDARLR</sequence>
<reference evidence="9" key="1">
    <citation type="submission" date="2016-01" db="EMBL/GenBank/DDBJ databases">
        <authorList>
            <person name="Regsiter A."/>
            <person name="william w."/>
        </authorList>
    </citation>
    <scope>NUCLEOTIDE SEQUENCE</scope>
    <source>
        <strain evidence="9">NCPPB 1641</strain>
    </source>
</reference>
<evidence type="ECO:0000259" key="8">
    <source>
        <dbReference type="PROSITE" id="PS50928"/>
    </source>
</evidence>
<dbReference type="GO" id="GO:0005886">
    <property type="term" value="C:plasma membrane"/>
    <property type="evidence" value="ECO:0007669"/>
    <property type="project" value="UniProtKB-SubCell"/>
</dbReference>
<dbReference type="GO" id="GO:0055085">
    <property type="term" value="P:transmembrane transport"/>
    <property type="evidence" value="ECO:0007669"/>
    <property type="project" value="InterPro"/>
</dbReference>
<feature type="transmembrane region" description="Helical" evidence="7">
    <location>
        <begin position="106"/>
        <end position="130"/>
    </location>
</feature>
<dbReference type="Proteomes" id="UP000192140">
    <property type="component" value="Unassembled WGS sequence"/>
</dbReference>
<dbReference type="PROSITE" id="PS50928">
    <property type="entry name" value="ABC_TM1"/>
    <property type="match status" value="1"/>
</dbReference>
<protein>
    <submittedName>
        <fullName evidence="9">Oligopeptide ABC transporter (Permease protein)</fullName>
    </submittedName>
</protein>
<dbReference type="InterPro" id="IPR035906">
    <property type="entry name" value="MetI-like_sf"/>
</dbReference>
<comment type="subcellular location">
    <subcellularLocation>
        <location evidence="1 7">Cell membrane</location>
        <topology evidence="1 7">Multi-pass membrane protein</topology>
    </subcellularLocation>
</comment>
<comment type="caution">
    <text evidence="9">The sequence shown here is derived from an EMBL/GenBank/DDBJ whole genome shotgun (WGS) entry which is preliminary data.</text>
</comment>